<dbReference type="Pfam" id="PF04126">
    <property type="entry name" value="Cyclophil_like"/>
    <property type="match status" value="1"/>
</dbReference>
<dbReference type="InterPro" id="IPR029000">
    <property type="entry name" value="Cyclophilin-like_dom_sf"/>
</dbReference>
<accession>X1D780</accession>
<evidence type="ECO:0000259" key="1">
    <source>
        <dbReference type="Pfam" id="PF04126"/>
    </source>
</evidence>
<dbReference type="EMBL" id="BART01021807">
    <property type="protein sequence ID" value="GAH04140.1"/>
    <property type="molecule type" value="Genomic_DNA"/>
</dbReference>
<protein>
    <recommendedName>
        <fullName evidence="1">Cyclophilin TM1367-like domain-containing protein</fullName>
    </recommendedName>
</protein>
<name>X1D780_9ZZZZ</name>
<reference evidence="2" key="1">
    <citation type="journal article" date="2014" name="Front. Microbiol.">
        <title>High frequency of phylogenetically diverse reductive dehalogenase-homologous genes in deep subseafloor sedimentary metagenomes.</title>
        <authorList>
            <person name="Kawai M."/>
            <person name="Futagami T."/>
            <person name="Toyoda A."/>
            <person name="Takaki Y."/>
            <person name="Nishi S."/>
            <person name="Hori S."/>
            <person name="Arai W."/>
            <person name="Tsubouchi T."/>
            <person name="Morono Y."/>
            <person name="Uchiyama I."/>
            <person name="Ito T."/>
            <person name="Fujiyama A."/>
            <person name="Inagaki F."/>
            <person name="Takami H."/>
        </authorList>
    </citation>
    <scope>NUCLEOTIDE SEQUENCE</scope>
    <source>
        <strain evidence="2">Expedition CK06-06</strain>
    </source>
</reference>
<feature type="domain" description="Cyclophilin TM1367-like" evidence="1">
    <location>
        <begin position="2"/>
        <end position="71"/>
    </location>
</feature>
<dbReference type="Gene3D" id="2.40.100.20">
    <property type="match status" value="1"/>
</dbReference>
<proteinExistence type="predicted"/>
<organism evidence="2">
    <name type="scientific">marine sediment metagenome</name>
    <dbReference type="NCBI Taxonomy" id="412755"/>
    <lineage>
        <taxon>unclassified sequences</taxon>
        <taxon>metagenomes</taxon>
        <taxon>ecological metagenomes</taxon>
    </lineage>
</organism>
<dbReference type="SUPFAM" id="SSF50891">
    <property type="entry name" value="Cyclophilin-like"/>
    <property type="match status" value="1"/>
</dbReference>
<sequence length="71" mass="8114">MLPIDGQVNTWEDEIYFEIPVNMPQEPEAREQVEIGELGYWPVGRAFCIFFGPTPVSTDEKPRAYSPVNVI</sequence>
<gene>
    <name evidence="2" type="ORF">S01H4_40111</name>
</gene>
<comment type="caution">
    <text evidence="2">The sequence shown here is derived from an EMBL/GenBank/DDBJ whole genome shotgun (WGS) entry which is preliminary data.</text>
</comment>
<dbReference type="AlphaFoldDB" id="X1D780"/>
<evidence type="ECO:0000313" key="2">
    <source>
        <dbReference type="EMBL" id="GAH04140.1"/>
    </source>
</evidence>
<dbReference type="InterPro" id="IPR025658">
    <property type="entry name" value="Cyclophilin_TM1367"/>
</dbReference>
<feature type="non-terminal residue" evidence="2">
    <location>
        <position position="71"/>
    </location>
</feature>